<keyword evidence="1" id="KW-0560">Oxidoreductase</keyword>
<evidence type="ECO:0000256" key="1">
    <source>
        <dbReference type="ARBA" id="ARBA00023002"/>
    </source>
</evidence>
<organism evidence="3">
    <name type="scientific">human gut metagenome</name>
    <dbReference type="NCBI Taxonomy" id="408170"/>
    <lineage>
        <taxon>unclassified sequences</taxon>
        <taxon>metagenomes</taxon>
        <taxon>organismal metagenomes</taxon>
    </lineage>
</organism>
<proteinExistence type="predicted"/>
<dbReference type="AlphaFoldDB" id="K1USN6"/>
<gene>
    <name evidence="3" type="ORF">LEA_00439</name>
</gene>
<dbReference type="InterPro" id="IPR019752">
    <property type="entry name" value="Pyrv/ketoisovalerate_OxRed_cat"/>
</dbReference>
<dbReference type="EMBL" id="AJWY01000317">
    <property type="protein sequence ID" value="EKC81345.1"/>
    <property type="molecule type" value="Genomic_DNA"/>
</dbReference>
<dbReference type="InterPro" id="IPR052554">
    <property type="entry name" value="2-oxoglutarate_synth_KorC"/>
</dbReference>
<reference evidence="3" key="1">
    <citation type="journal article" date="2013" name="Environ. Microbiol.">
        <title>Microbiota from the distal guts of lean and obese adolescents exhibit partial functional redundancy besides clear differences in community structure.</title>
        <authorList>
            <person name="Ferrer M."/>
            <person name="Ruiz A."/>
            <person name="Lanza F."/>
            <person name="Haange S.B."/>
            <person name="Oberbach A."/>
            <person name="Till H."/>
            <person name="Bargiela R."/>
            <person name="Campoy C."/>
            <person name="Segura M.T."/>
            <person name="Richter M."/>
            <person name="von Bergen M."/>
            <person name="Seifert J."/>
            <person name="Suarez A."/>
        </authorList>
    </citation>
    <scope>NUCLEOTIDE SEQUENCE</scope>
</reference>
<evidence type="ECO:0000313" key="3">
    <source>
        <dbReference type="EMBL" id="EKC81345.1"/>
    </source>
</evidence>
<accession>K1USN6</accession>
<dbReference type="Pfam" id="PF01558">
    <property type="entry name" value="POR"/>
    <property type="match status" value="1"/>
</dbReference>
<dbReference type="InterPro" id="IPR002869">
    <property type="entry name" value="Pyrv_flavodox_OxRed_cen"/>
</dbReference>
<dbReference type="Gene3D" id="3.40.920.10">
    <property type="entry name" value="Pyruvate-ferredoxin oxidoreductase, PFOR, domain III"/>
    <property type="match status" value="1"/>
</dbReference>
<dbReference type="SUPFAM" id="SSF53323">
    <property type="entry name" value="Pyruvate-ferredoxin oxidoreductase, PFOR, domain III"/>
    <property type="match status" value="1"/>
</dbReference>
<evidence type="ECO:0000259" key="2">
    <source>
        <dbReference type="Pfam" id="PF01558"/>
    </source>
</evidence>
<dbReference type="PANTHER" id="PTHR42730:SF1">
    <property type="entry name" value="2-OXOGLUTARATE SYNTHASE SUBUNIT KORC"/>
    <property type="match status" value="1"/>
</dbReference>
<comment type="caution">
    <text evidence="3">The sequence shown here is derived from an EMBL/GenBank/DDBJ whole genome shotgun (WGS) entry which is preliminary data.</text>
</comment>
<dbReference type="GO" id="GO:0016903">
    <property type="term" value="F:oxidoreductase activity, acting on the aldehyde or oxo group of donors"/>
    <property type="evidence" value="ECO:0007669"/>
    <property type="project" value="InterPro"/>
</dbReference>
<sequence length="190" mass="21002">MWHLQKIRTMKTEIIISGFGGQGVLSMGKILAYSGLMEDKEVTWMPAYGPEQRGGTANVTVIVSDSRISSPILSHYDVAIVLNQPSLDKFEPKIKPGGILIYDGYGVMNPPQRKDITIYRIDAMDKAAEMKNSKVFNMIVLGGLLKVCPVVSTDGLNKALYKSLPERHHGLIPLNMQAVEEGMKIIEKVD</sequence>
<name>K1USN6_9ZZZZ</name>
<dbReference type="PANTHER" id="PTHR42730">
    <property type="entry name" value="2-OXOGLUTARATE SYNTHASE SUBUNIT KORC"/>
    <property type="match status" value="1"/>
</dbReference>
<feature type="domain" description="Pyruvate/ketoisovalerate oxidoreductase catalytic" evidence="2">
    <location>
        <begin position="20"/>
        <end position="183"/>
    </location>
</feature>
<protein>
    <submittedName>
        <fullName evidence="3">2-oxoglutarate oxidoreductase, gamma subunit</fullName>
    </submittedName>
</protein>